<evidence type="ECO:0000313" key="5">
    <source>
        <dbReference type="Proteomes" id="UP000297598"/>
    </source>
</evidence>
<feature type="transmembrane region" description="Helical" evidence="1">
    <location>
        <begin position="12"/>
        <end position="31"/>
    </location>
</feature>
<evidence type="ECO:0000256" key="1">
    <source>
        <dbReference type="SAM" id="Phobius"/>
    </source>
</evidence>
<dbReference type="NCBIfam" id="NF041581">
    <property type="entry name" value="SosA"/>
    <property type="match status" value="1"/>
</dbReference>
<dbReference type="Proteomes" id="UP000254047">
    <property type="component" value="Unassembled WGS sequence"/>
</dbReference>
<dbReference type="Proteomes" id="UP000297598">
    <property type="component" value="Unassembled WGS sequence"/>
</dbReference>
<evidence type="ECO:0000313" key="4">
    <source>
        <dbReference type="Proteomes" id="UP000254047"/>
    </source>
</evidence>
<keyword evidence="1" id="KW-0812">Transmembrane</keyword>
<accession>A0A380G1T6</accession>
<proteinExistence type="predicted"/>
<keyword evidence="5" id="KW-1185">Reference proteome</keyword>
<accession>A0A5F1B5M0</accession>
<reference evidence="3 5" key="2">
    <citation type="submission" date="2019-04" db="EMBL/GenBank/DDBJ databases">
        <title>Genomic characterization of Staphylococcus petrasii strains.</title>
        <authorList>
            <person name="Vrbovska V."/>
            <person name="Kovarovic V."/>
            <person name="Maslanova I."/>
            <person name="Indrakova A."/>
            <person name="Petras P."/>
            <person name="Sedo O."/>
            <person name="Svec P."/>
            <person name="Fisarova L."/>
            <person name="Sedlacek I."/>
            <person name="Doskar J."/>
            <person name="Pantucek R."/>
        </authorList>
    </citation>
    <scope>NUCLEOTIDE SEQUENCE [LARGE SCALE GENOMIC DNA]</scope>
    <source>
        <strain evidence="3 5">P5404</strain>
    </source>
</reference>
<keyword evidence="1" id="KW-1133">Transmembrane helix</keyword>
<dbReference type="RefSeq" id="WP_103299121.1">
    <property type="nucleotide sequence ID" value="NZ_AP040368.1"/>
</dbReference>
<dbReference type="PROSITE" id="PS51257">
    <property type="entry name" value="PROKAR_LIPOPROTEIN"/>
    <property type="match status" value="1"/>
</dbReference>
<dbReference type="GeneID" id="48902320"/>
<gene>
    <name evidence="3" type="ORF">BJR09_01005</name>
    <name evidence="2" type="ORF">NCTC13830_01711</name>
</gene>
<dbReference type="InterPro" id="IPR048170">
    <property type="entry name" value="SosA-like"/>
</dbReference>
<sequence>MINKYTSNLISNIAVVLVSCIVFLVFFISLYHSSQTEQTYEITDHTISKKAMLNSDDKNIKDANTEQTDYKVFALVQ</sequence>
<dbReference type="OrthoDB" id="2404571at2"/>
<organism evidence="2 4">
    <name type="scientific">Staphylococcus petrasii</name>
    <dbReference type="NCBI Taxonomy" id="1276936"/>
    <lineage>
        <taxon>Bacteria</taxon>
        <taxon>Bacillati</taxon>
        <taxon>Bacillota</taxon>
        <taxon>Bacilli</taxon>
        <taxon>Bacillales</taxon>
        <taxon>Staphylococcaceae</taxon>
        <taxon>Staphylococcus</taxon>
    </lineage>
</organism>
<evidence type="ECO:0000313" key="2">
    <source>
        <dbReference type="EMBL" id="SUM44310.1"/>
    </source>
</evidence>
<protein>
    <submittedName>
        <fullName evidence="2">Putative secreted protein</fullName>
    </submittedName>
</protein>
<dbReference type="AlphaFoldDB" id="A0A380G1T6"/>
<dbReference type="EMBL" id="SRLS01000001">
    <property type="protein sequence ID" value="TGE19571.1"/>
    <property type="molecule type" value="Genomic_DNA"/>
</dbReference>
<reference evidence="2 4" key="1">
    <citation type="submission" date="2018-06" db="EMBL/GenBank/DDBJ databases">
        <authorList>
            <consortium name="Pathogen Informatics"/>
            <person name="Doyle S."/>
        </authorList>
    </citation>
    <scope>NUCLEOTIDE SEQUENCE [LARGE SCALE GENOMIC DNA]</scope>
    <source>
        <strain evidence="2 4">NCTC13830</strain>
    </source>
</reference>
<keyword evidence="1" id="KW-0472">Membrane</keyword>
<dbReference type="EMBL" id="UHDO01000001">
    <property type="protein sequence ID" value="SUM44310.1"/>
    <property type="molecule type" value="Genomic_DNA"/>
</dbReference>
<evidence type="ECO:0000313" key="3">
    <source>
        <dbReference type="EMBL" id="TGE19571.1"/>
    </source>
</evidence>
<name>A0A380G1T6_9STAP</name>